<dbReference type="Gene3D" id="2.60.120.920">
    <property type="match status" value="1"/>
</dbReference>
<dbReference type="InterPro" id="IPR013320">
    <property type="entry name" value="ConA-like_dom_sf"/>
</dbReference>
<dbReference type="EMBL" id="KK117123">
    <property type="protein sequence ID" value="KFM69617.1"/>
    <property type="molecule type" value="Genomic_DNA"/>
</dbReference>
<name>A0A087TWX8_STEMI</name>
<dbReference type="InterPro" id="IPR050617">
    <property type="entry name" value="E3_ligase_FN3/SPRY"/>
</dbReference>
<dbReference type="InterPro" id="IPR006574">
    <property type="entry name" value="PRY"/>
</dbReference>
<sequence>MQTAEVAWFTFDPITAHPEIVLSNENLTVTCDSYEHRVVLGNIGFSRGIHYWEVTI</sequence>
<feature type="non-terminal residue" evidence="2">
    <location>
        <position position="56"/>
    </location>
</feature>
<evidence type="ECO:0000259" key="1">
    <source>
        <dbReference type="PROSITE" id="PS50188"/>
    </source>
</evidence>
<dbReference type="STRING" id="407821.A0A087TWX8"/>
<feature type="domain" description="B30.2/SPRY" evidence="1">
    <location>
        <begin position="1"/>
        <end position="56"/>
    </location>
</feature>
<dbReference type="InterPro" id="IPR043136">
    <property type="entry name" value="B30.2/SPRY_sf"/>
</dbReference>
<reference evidence="2 3" key="1">
    <citation type="submission" date="2013-11" db="EMBL/GenBank/DDBJ databases">
        <title>Genome sequencing of Stegodyphus mimosarum.</title>
        <authorList>
            <person name="Bechsgaard J."/>
        </authorList>
    </citation>
    <scope>NUCLEOTIDE SEQUENCE [LARGE SCALE GENOMIC DNA]</scope>
</reference>
<dbReference type="Pfam" id="PF13765">
    <property type="entry name" value="PRY"/>
    <property type="match status" value="1"/>
</dbReference>
<keyword evidence="3" id="KW-1185">Reference proteome</keyword>
<proteinExistence type="predicted"/>
<evidence type="ECO:0000313" key="2">
    <source>
        <dbReference type="EMBL" id="KFM69617.1"/>
    </source>
</evidence>
<accession>A0A087TWX8</accession>
<dbReference type="Proteomes" id="UP000054359">
    <property type="component" value="Unassembled WGS sequence"/>
</dbReference>
<gene>
    <name evidence="2" type="ORF">X975_15270</name>
</gene>
<dbReference type="PANTHER" id="PTHR24099">
    <property type="entry name" value="E3 UBIQUITIN-PROTEIN LIGASE TRIM36-RELATED"/>
    <property type="match status" value="1"/>
</dbReference>
<protein>
    <submittedName>
        <fullName evidence="2">E3 ubiquitin-protein ligase TRIM9</fullName>
    </submittedName>
</protein>
<dbReference type="PANTHER" id="PTHR24099:SF15">
    <property type="entry name" value="E3 UBIQUITIN-PROTEIN LIGASE TRIM9"/>
    <property type="match status" value="1"/>
</dbReference>
<dbReference type="SUPFAM" id="SSF49899">
    <property type="entry name" value="Concanavalin A-like lectins/glucanases"/>
    <property type="match status" value="1"/>
</dbReference>
<organism evidence="2 3">
    <name type="scientific">Stegodyphus mimosarum</name>
    <name type="common">African social velvet spider</name>
    <dbReference type="NCBI Taxonomy" id="407821"/>
    <lineage>
        <taxon>Eukaryota</taxon>
        <taxon>Metazoa</taxon>
        <taxon>Ecdysozoa</taxon>
        <taxon>Arthropoda</taxon>
        <taxon>Chelicerata</taxon>
        <taxon>Arachnida</taxon>
        <taxon>Araneae</taxon>
        <taxon>Araneomorphae</taxon>
        <taxon>Entelegynae</taxon>
        <taxon>Eresoidea</taxon>
        <taxon>Eresidae</taxon>
        <taxon>Stegodyphus</taxon>
    </lineage>
</organism>
<dbReference type="OrthoDB" id="295536at2759"/>
<evidence type="ECO:0000313" key="3">
    <source>
        <dbReference type="Proteomes" id="UP000054359"/>
    </source>
</evidence>
<dbReference type="AlphaFoldDB" id="A0A087TWX8"/>
<dbReference type="InterPro" id="IPR001870">
    <property type="entry name" value="B30.2/SPRY"/>
</dbReference>
<dbReference type="PROSITE" id="PS50188">
    <property type="entry name" value="B302_SPRY"/>
    <property type="match status" value="1"/>
</dbReference>